<dbReference type="VEuPathDB" id="FungiDB:BO71DRAFT_485809"/>
<dbReference type="Proteomes" id="UP000247810">
    <property type="component" value="Unassembled WGS sequence"/>
</dbReference>
<proteinExistence type="predicted"/>
<reference evidence="1 2" key="1">
    <citation type="submission" date="2018-02" db="EMBL/GenBank/DDBJ databases">
        <title>The genomes of Aspergillus section Nigri reveals drivers in fungal speciation.</title>
        <authorList>
            <consortium name="DOE Joint Genome Institute"/>
            <person name="Vesth T.C."/>
            <person name="Nybo J."/>
            <person name="Theobald S."/>
            <person name="Brandl J."/>
            <person name="Frisvad J.C."/>
            <person name="Nielsen K.F."/>
            <person name="Lyhne E.K."/>
            <person name="Kogle M.E."/>
            <person name="Kuo A."/>
            <person name="Riley R."/>
            <person name="Clum A."/>
            <person name="Nolan M."/>
            <person name="Lipzen A."/>
            <person name="Salamov A."/>
            <person name="Henrissat B."/>
            <person name="Wiebenga A."/>
            <person name="De vries R.P."/>
            <person name="Grigoriev I.V."/>
            <person name="Mortensen U.H."/>
            <person name="Andersen M.R."/>
            <person name="Baker S.E."/>
        </authorList>
    </citation>
    <scope>NUCLEOTIDE SEQUENCE [LARGE SCALE GENOMIC DNA]</scope>
    <source>
        <strain evidence="1 2">CBS 707.79</strain>
    </source>
</reference>
<name>A0A319D442_9EURO</name>
<evidence type="ECO:0000313" key="2">
    <source>
        <dbReference type="Proteomes" id="UP000247810"/>
    </source>
</evidence>
<dbReference type="EMBL" id="KZ825930">
    <property type="protein sequence ID" value="PYH91939.1"/>
    <property type="molecule type" value="Genomic_DNA"/>
</dbReference>
<sequence>MAGLEGGAAIAHRSLFFFTTTTTTTTASAFTSTSSIAATHCPNCRGHRYNPSPGHHHTISPQPTTLQMKVARGTVGGAHPPKSTTSRLTHLSAALLYRGHQVGSHPGIPNKAQLLVATTTPQEQESLVAGLVKQIRSSRVMGSPLYFKPG</sequence>
<dbReference type="AlphaFoldDB" id="A0A319D442"/>
<keyword evidence="2" id="KW-1185">Reference proteome</keyword>
<gene>
    <name evidence="1" type="ORF">BO71DRAFT_485809</name>
</gene>
<organism evidence="1 2">
    <name type="scientific">Aspergillus ellipticus CBS 707.79</name>
    <dbReference type="NCBI Taxonomy" id="1448320"/>
    <lineage>
        <taxon>Eukaryota</taxon>
        <taxon>Fungi</taxon>
        <taxon>Dikarya</taxon>
        <taxon>Ascomycota</taxon>
        <taxon>Pezizomycotina</taxon>
        <taxon>Eurotiomycetes</taxon>
        <taxon>Eurotiomycetidae</taxon>
        <taxon>Eurotiales</taxon>
        <taxon>Aspergillaceae</taxon>
        <taxon>Aspergillus</taxon>
        <taxon>Aspergillus subgen. Circumdati</taxon>
    </lineage>
</organism>
<protein>
    <submittedName>
        <fullName evidence="1">Uncharacterized protein</fullName>
    </submittedName>
</protein>
<evidence type="ECO:0000313" key="1">
    <source>
        <dbReference type="EMBL" id="PYH91939.1"/>
    </source>
</evidence>
<accession>A0A319D442</accession>